<dbReference type="RefSeq" id="WP_203944073.1">
    <property type="nucleotide sequence ID" value="NZ_BOOR01000012.1"/>
</dbReference>
<evidence type="ECO:0000313" key="2">
    <source>
        <dbReference type="EMBL" id="GII53816.1"/>
    </source>
</evidence>
<reference evidence="2" key="1">
    <citation type="submission" date="2021-01" db="EMBL/GenBank/DDBJ databases">
        <title>Whole genome shotgun sequence of Planotetraspora thailandica NBRC 104271.</title>
        <authorList>
            <person name="Komaki H."/>
            <person name="Tamura T."/>
        </authorList>
    </citation>
    <scope>NUCLEOTIDE SEQUENCE</scope>
    <source>
        <strain evidence="2">NBRC 104271</strain>
    </source>
</reference>
<proteinExistence type="predicted"/>
<gene>
    <name evidence="2" type="ORF">Pth03_22050</name>
</gene>
<comment type="caution">
    <text evidence="2">The sequence shown here is derived from an EMBL/GenBank/DDBJ whole genome shotgun (WGS) entry which is preliminary data.</text>
</comment>
<feature type="chain" id="PRO_5035150588" description="Peptidase MA-like domain-containing protein" evidence="1">
    <location>
        <begin position="33"/>
        <end position="288"/>
    </location>
</feature>
<feature type="signal peptide" evidence="1">
    <location>
        <begin position="1"/>
        <end position="32"/>
    </location>
</feature>
<protein>
    <recommendedName>
        <fullName evidence="4">Peptidase MA-like domain-containing protein</fullName>
    </recommendedName>
</protein>
<evidence type="ECO:0008006" key="4">
    <source>
        <dbReference type="Google" id="ProtNLM"/>
    </source>
</evidence>
<organism evidence="2 3">
    <name type="scientific">Planotetraspora thailandica</name>
    <dbReference type="NCBI Taxonomy" id="487172"/>
    <lineage>
        <taxon>Bacteria</taxon>
        <taxon>Bacillati</taxon>
        <taxon>Actinomycetota</taxon>
        <taxon>Actinomycetes</taxon>
        <taxon>Streptosporangiales</taxon>
        <taxon>Streptosporangiaceae</taxon>
        <taxon>Planotetraspora</taxon>
    </lineage>
</organism>
<accession>A0A8J3UZH8</accession>
<dbReference type="EMBL" id="BOOR01000012">
    <property type="protein sequence ID" value="GII53816.1"/>
    <property type="molecule type" value="Genomic_DNA"/>
</dbReference>
<sequence>MRAVGRWEVRPAPVAVLSVVLAALALAGPASAAPPDPLLPLARSIAREHPAMWTQASVARGTHVVVIGAPSALVREITALAEQAGRTVAAVWGRPADAVILVPATGEQAAELVAPARVEGFAAFAGADRVVIDPAGFARLTPTGRQVVLTHELTHVATDAAGDPGMPAWLREGFADYVGYLHSGLPVATVAAELSRDMRAGAAPARLPPDADFQAGSTRLPQAYEEAWLACRYIAQRFGERRLVAFYREAGRTGVPRALRSTLGMTVPGLTDAWLEYVTRLLTPAAAS</sequence>
<keyword evidence="3" id="KW-1185">Reference proteome</keyword>
<dbReference type="Proteomes" id="UP000605992">
    <property type="component" value="Unassembled WGS sequence"/>
</dbReference>
<keyword evidence="1" id="KW-0732">Signal</keyword>
<evidence type="ECO:0000256" key="1">
    <source>
        <dbReference type="SAM" id="SignalP"/>
    </source>
</evidence>
<dbReference type="AlphaFoldDB" id="A0A8J3UZH8"/>
<name>A0A8J3UZH8_9ACTN</name>
<evidence type="ECO:0000313" key="3">
    <source>
        <dbReference type="Proteomes" id="UP000605992"/>
    </source>
</evidence>